<proteinExistence type="predicted"/>
<gene>
    <name evidence="2" type="ORF">RJ641_036174</name>
</gene>
<keyword evidence="3" id="KW-1185">Reference proteome</keyword>
<organism evidence="2 3">
    <name type="scientific">Dillenia turbinata</name>
    <dbReference type="NCBI Taxonomy" id="194707"/>
    <lineage>
        <taxon>Eukaryota</taxon>
        <taxon>Viridiplantae</taxon>
        <taxon>Streptophyta</taxon>
        <taxon>Embryophyta</taxon>
        <taxon>Tracheophyta</taxon>
        <taxon>Spermatophyta</taxon>
        <taxon>Magnoliopsida</taxon>
        <taxon>eudicotyledons</taxon>
        <taxon>Gunneridae</taxon>
        <taxon>Pentapetalae</taxon>
        <taxon>Dilleniales</taxon>
        <taxon>Dilleniaceae</taxon>
        <taxon>Dillenia</taxon>
    </lineage>
</organism>
<protein>
    <submittedName>
        <fullName evidence="2">Uncharacterized protein</fullName>
    </submittedName>
</protein>
<evidence type="ECO:0000313" key="3">
    <source>
        <dbReference type="Proteomes" id="UP001370490"/>
    </source>
</evidence>
<comment type="caution">
    <text evidence="2">The sequence shown here is derived from an EMBL/GenBank/DDBJ whole genome shotgun (WGS) entry which is preliminary data.</text>
</comment>
<sequence>MLDLNLNVDLGSMDSESNTSVLIAMNEKKKLLEGNGGQMEDSGTPNSSIVNAGDEDSGSTTGFDFGMFRTVRAAEDNQNKESREGLMTRELFPVNGSSSATSFWKPNWLNLSVADSEVEEELSSRSSL</sequence>
<evidence type="ECO:0000256" key="1">
    <source>
        <dbReference type="SAM" id="MobiDB-lite"/>
    </source>
</evidence>
<dbReference type="EMBL" id="JBAMMX010000009">
    <property type="protein sequence ID" value="KAK6933280.1"/>
    <property type="molecule type" value="Genomic_DNA"/>
</dbReference>
<dbReference type="AlphaFoldDB" id="A0AAN8VFF8"/>
<feature type="region of interest" description="Disordered" evidence="1">
    <location>
        <begin position="33"/>
        <end position="57"/>
    </location>
</feature>
<accession>A0AAN8VFF8</accession>
<reference evidence="2 3" key="1">
    <citation type="submission" date="2023-12" db="EMBL/GenBank/DDBJ databases">
        <title>A high-quality genome assembly for Dillenia turbinata (Dilleniales).</title>
        <authorList>
            <person name="Chanderbali A."/>
        </authorList>
    </citation>
    <scope>NUCLEOTIDE SEQUENCE [LARGE SCALE GENOMIC DNA]</scope>
    <source>
        <strain evidence="2">LSX21</strain>
        <tissue evidence="2">Leaf</tissue>
    </source>
</reference>
<name>A0AAN8VFF8_9MAGN</name>
<evidence type="ECO:0000313" key="2">
    <source>
        <dbReference type="EMBL" id="KAK6933280.1"/>
    </source>
</evidence>
<dbReference type="Proteomes" id="UP001370490">
    <property type="component" value="Unassembled WGS sequence"/>
</dbReference>
<feature type="compositionally biased region" description="Polar residues" evidence="1">
    <location>
        <begin position="41"/>
        <end position="50"/>
    </location>
</feature>